<evidence type="ECO:0000313" key="1">
    <source>
        <dbReference type="EMBL" id="SZF04707.1"/>
    </source>
</evidence>
<dbReference type="Proteomes" id="UP000275772">
    <property type="component" value="Unassembled WGS sequence"/>
</dbReference>
<name>A0A383UXS2_BLUHO</name>
<dbReference type="VEuPathDB" id="FungiDB:BLGHR1_15505"/>
<protein>
    <submittedName>
        <fullName evidence="1">Uncharacterized protein</fullName>
    </submittedName>
</protein>
<dbReference type="AlphaFoldDB" id="A0A383UXS2"/>
<sequence length="36" mass="4160">MNRGLAWIYVLLMTGEHWGNLGIPKYNSRHASPGRY</sequence>
<proteinExistence type="predicted"/>
<accession>A0A383UXS2</accession>
<organism evidence="1 2">
    <name type="scientific">Blumeria hordei</name>
    <name type="common">Barley powdery mildew</name>
    <name type="synonym">Blumeria graminis f. sp. hordei</name>
    <dbReference type="NCBI Taxonomy" id="2867405"/>
    <lineage>
        <taxon>Eukaryota</taxon>
        <taxon>Fungi</taxon>
        <taxon>Dikarya</taxon>
        <taxon>Ascomycota</taxon>
        <taxon>Pezizomycotina</taxon>
        <taxon>Leotiomycetes</taxon>
        <taxon>Erysiphales</taxon>
        <taxon>Erysiphaceae</taxon>
        <taxon>Blumeria</taxon>
    </lineage>
</organism>
<gene>
    <name evidence="1" type="ORF">BLGHR1_15505</name>
</gene>
<reference evidence="1 2" key="1">
    <citation type="submission" date="2017-11" db="EMBL/GenBank/DDBJ databases">
        <authorList>
            <person name="Kracher B."/>
        </authorList>
    </citation>
    <scope>NUCLEOTIDE SEQUENCE [LARGE SCALE GENOMIC DNA]</scope>
    <source>
        <strain evidence="1 2">RACE1</strain>
    </source>
</reference>
<dbReference type="EMBL" id="UNSH01000067">
    <property type="protein sequence ID" value="SZF04707.1"/>
    <property type="molecule type" value="Genomic_DNA"/>
</dbReference>
<evidence type="ECO:0000313" key="2">
    <source>
        <dbReference type="Proteomes" id="UP000275772"/>
    </source>
</evidence>